<reference evidence="1" key="1">
    <citation type="submission" date="2014-11" db="EMBL/GenBank/DDBJ databases">
        <authorList>
            <person name="Amaro Gonzalez C."/>
        </authorList>
    </citation>
    <scope>NUCLEOTIDE SEQUENCE</scope>
</reference>
<evidence type="ECO:0000313" key="1">
    <source>
        <dbReference type="EMBL" id="JAH09745.1"/>
    </source>
</evidence>
<protein>
    <submittedName>
        <fullName evidence="1">Uncharacterized protein</fullName>
    </submittedName>
</protein>
<organism evidence="1">
    <name type="scientific">Anguilla anguilla</name>
    <name type="common">European freshwater eel</name>
    <name type="synonym">Muraena anguilla</name>
    <dbReference type="NCBI Taxonomy" id="7936"/>
    <lineage>
        <taxon>Eukaryota</taxon>
        <taxon>Metazoa</taxon>
        <taxon>Chordata</taxon>
        <taxon>Craniata</taxon>
        <taxon>Vertebrata</taxon>
        <taxon>Euteleostomi</taxon>
        <taxon>Actinopterygii</taxon>
        <taxon>Neopterygii</taxon>
        <taxon>Teleostei</taxon>
        <taxon>Anguilliformes</taxon>
        <taxon>Anguillidae</taxon>
        <taxon>Anguilla</taxon>
    </lineage>
</organism>
<accession>A0A0E9Q0B2</accession>
<reference evidence="1" key="2">
    <citation type="journal article" date="2015" name="Fish Shellfish Immunol.">
        <title>Early steps in the European eel (Anguilla anguilla)-Vibrio vulnificus interaction in the gills: Role of the RtxA13 toxin.</title>
        <authorList>
            <person name="Callol A."/>
            <person name="Pajuelo D."/>
            <person name="Ebbesson L."/>
            <person name="Teles M."/>
            <person name="MacKenzie S."/>
            <person name="Amaro C."/>
        </authorList>
    </citation>
    <scope>NUCLEOTIDE SEQUENCE</scope>
</reference>
<sequence>MEAVSRRYQQATYQHDDYIRFALARHIALGGQYLSTEAGRSCRPLCAVHRTYLHSARSCWNGHYPVTVSGT</sequence>
<proteinExistence type="predicted"/>
<dbReference type="EMBL" id="GBXM01098832">
    <property type="protein sequence ID" value="JAH09745.1"/>
    <property type="molecule type" value="Transcribed_RNA"/>
</dbReference>
<name>A0A0E9Q0B2_ANGAN</name>
<dbReference type="AlphaFoldDB" id="A0A0E9Q0B2"/>